<evidence type="ECO:0000256" key="11">
    <source>
        <dbReference type="ARBA" id="ARBA00031693"/>
    </source>
</evidence>
<reference evidence="15" key="1">
    <citation type="submission" date="2016-12" db="EMBL/GenBank/DDBJ databases">
        <title>Whole genome sequencing of Sphingomonas koreensis.</title>
        <authorList>
            <person name="Conlan S."/>
            <person name="Thomas P.J."/>
            <person name="Mullikin J."/>
            <person name="Palmore T.N."/>
            <person name="Frank K.M."/>
            <person name="Segre J.A."/>
        </authorList>
    </citation>
    <scope>NUCLEOTIDE SEQUENCE</scope>
    <source>
        <strain evidence="15">ABOJV</strain>
    </source>
</reference>
<dbReference type="Proteomes" id="UP000286681">
    <property type="component" value="Unassembled WGS sequence"/>
</dbReference>
<dbReference type="InterPro" id="IPR036412">
    <property type="entry name" value="HAD-like_sf"/>
</dbReference>
<dbReference type="GO" id="GO:0000287">
    <property type="term" value="F:magnesium ion binding"/>
    <property type="evidence" value="ECO:0007669"/>
    <property type="project" value="TreeGrafter"/>
</dbReference>
<feature type="active site" description="Proton donor" evidence="14">
    <location>
        <position position="106"/>
    </location>
</feature>
<dbReference type="GO" id="GO:0036424">
    <property type="term" value="F:L-phosphoserine phosphatase activity"/>
    <property type="evidence" value="ECO:0007669"/>
    <property type="project" value="InterPro"/>
</dbReference>
<sequence length="313" mass="32791">MFVATLITDGGVDGSFLSEIAHQFDIDCTAGKLSAPIALIDEGYAGDFFFSPSDGFAASDCASLAESIRDRAEAVARAGFGRELKLDVVVQPVANRRKRLIVADMDSTMITVECIDELADYAGIKAQIAEVTEAAMRGELDFAEALDARVALLKGLGADAIDRCLAERVQLMPGARTLVQTMKANGATAILVSGGFTRFARPVGEQIGFDRVIANELLIEGGALTGTVTKPIVDSTTKETTLLGAMAELGLDESATLAVGDGANDLAMIKKAGLGVAYHAKPIVAAAAGARIDHNDLTALLYAQGIPRSEWID</sequence>
<dbReference type="EMBL" id="QQWO01000026">
    <property type="protein sequence ID" value="RSU99110.1"/>
    <property type="molecule type" value="Genomic_DNA"/>
</dbReference>
<dbReference type="SFLD" id="SFLDG01136">
    <property type="entry name" value="C1.6:_Phosphoserine_Phosphatas"/>
    <property type="match status" value="1"/>
</dbReference>
<keyword evidence="7" id="KW-0479">Metal-binding</keyword>
<name>A0A1L6JBI3_9SPHN</name>
<evidence type="ECO:0000256" key="10">
    <source>
        <dbReference type="ARBA" id="ARBA00023299"/>
    </source>
</evidence>
<comment type="catalytic activity">
    <reaction evidence="12">
        <text>O-phospho-L-serine + H2O = L-serine + phosphate</text>
        <dbReference type="Rhea" id="RHEA:21208"/>
        <dbReference type="ChEBI" id="CHEBI:15377"/>
        <dbReference type="ChEBI" id="CHEBI:33384"/>
        <dbReference type="ChEBI" id="CHEBI:43474"/>
        <dbReference type="ChEBI" id="CHEBI:57524"/>
        <dbReference type="EC" id="3.1.3.3"/>
    </reaction>
</comment>
<keyword evidence="6" id="KW-0028">Amino-acid biosynthesis</keyword>
<evidence type="ECO:0000256" key="4">
    <source>
        <dbReference type="ARBA" id="ARBA00012640"/>
    </source>
</evidence>
<evidence type="ECO:0000256" key="14">
    <source>
        <dbReference type="PIRSR" id="PIRSR604469-1"/>
    </source>
</evidence>
<evidence type="ECO:0000256" key="3">
    <source>
        <dbReference type="ARBA" id="ARBA00009184"/>
    </source>
</evidence>
<dbReference type="AlphaFoldDB" id="A0A1L6JBI3"/>
<evidence type="ECO:0000256" key="12">
    <source>
        <dbReference type="ARBA" id="ARBA00048138"/>
    </source>
</evidence>
<keyword evidence="8 16" id="KW-0378">Hydrolase</keyword>
<evidence type="ECO:0000313" key="17">
    <source>
        <dbReference type="Proteomes" id="UP000185161"/>
    </source>
</evidence>
<evidence type="ECO:0000313" key="16">
    <source>
        <dbReference type="EMBL" id="RSU99110.1"/>
    </source>
</evidence>
<dbReference type="SFLD" id="SFLDG01137">
    <property type="entry name" value="C1.6.1:_Phosphoserine_Phosphat"/>
    <property type="match status" value="1"/>
</dbReference>
<proteinExistence type="inferred from homology"/>
<dbReference type="NCBIfam" id="TIGR01488">
    <property type="entry name" value="HAD-SF-IB"/>
    <property type="match status" value="1"/>
</dbReference>
<protein>
    <recommendedName>
        <fullName evidence="5">Phosphoserine phosphatase</fullName>
        <ecNumber evidence="4">3.1.3.3</ecNumber>
    </recommendedName>
    <alternativeName>
        <fullName evidence="11">O-phosphoserine phosphohydrolase</fullName>
    </alternativeName>
</protein>
<comment type="catalytic activity">
    <reaction evidence="13">
        <text>O-phospho-D-serine + H2O = D-serine + phosphate</text>
        <dbReference type="Rhea" id="RHEA:24873"/>
        <dbReference type="ChEBI" id="CHEBI:15377"/>
        <dbReference type="ChEBI" id="CHEBI:35247"/>
        <dbReference type="ChEBI" id="CHEBI:43474"/>
        <dbReference type="ChEBI" id="CHEBI:58680"/>
        <dbReference type="EC" id="3.1.3.3"/>
    </reaction>
</comment>
<dbReference type="Gene3D" id="3.40.50.1000">
    <property type="entry name" value="HAD superfamily/HAD-like"/>
    <property type="match status" value="1"/>
</dbReference>
<dbReference type="InterPro" id="IPR004469">
    <property type="entry name" value="PSP"/>
</dbReference>
<reference evidence="17" key="2">
    <citation type="submission" date="2016-12" db="EMBL/GenBank/DDBJ databases">
        <title>Whole genome sequencing of Sphingomonas sp. ABOJV.</title>
        <authorList>
            <person name="Conlan S."/>
            <person name="Thomas P.J."/>
            <person name="Mullikin J."/>
            <person name="Palmore T.N."/>
            <person name="Frank K.M."/>
            <person name="Segre J.A."/>
        </authorList>
    </citation>
    <scope>NUCLEOTIDE SEQUENCE [LARGE SCALE GENOMIC DNA]</scope>
    <source>
        <strain evidence="17">ABOJV</strain>
    </source>
</reference>
<accession>A0A1L6JBI3</accession>
<dbReference type="Proteomes" id="UP000185161">
    <property type="component" value="Chromosome"/>
</dbReference>
<keyword evidence="17" id="KW-1185">Reference proteome</keyword>
<gene>
    <name evidence="16" type="primary">serB</name>
    <name evidence="15" type="ORF">BRX40_13470</name>
    <name evidence="16" type="ORF">CA257_20870</name>
</gene>
<comment type="similarity">
    <text evidence="3">Belongs to the HAD-like hydrolase superfamily. SerB family.</text>
</comment>
<evidence type="ECO:0000313" key="15">
    <source>
        <dbReference type="EMBL" id="APR53301.1"/>
    </source>
</evidence>
<feature type="active site" description="Nucleophile" evidence="14">
    <location>
        <position position="104"/>
    </location>
</feature>
<dbReference type="InterPro" id="IPR023214">
    <property type="entry name" value="HAD_sf"/>
</dbReference>
<evidence type="ECO:0000256" key="2">
    <source>
        <dbReference type="ARBA" id="ARBA00005135"/>
    </source>
</evidence>
<dbReference type="RefSeq" id="WP_075151945.1">
    <property type="nucleotide sequence ID" value="NZ_CP018820.1"/>
</dbReference>
<dbReference type="InterPro" id="IPR050582">
    <property type="entry name" value="HAD-like_SerB"/>
</dbReference>
<dbReference type="PANTHER" id="PTHR43344:SF2">
    <property type="entry name" value="PHOSPHOSERINE PHOSPHATASE"/>
    <property type="match status" value="1"/>
</dbReference>
<dbReference type="PANTHER" id="PTHR43344">
    <property type="entry name" value="PHOSPHOSERINE PHOSPHATASE"/>
    <property type="match status" value="1"/>
</dbReference>
<evidence type="ECO:0000313" key="18">
    <source>
        <dbReference type="Proteomes" id="UP000286681"/>
    </source>
</evidence>
<evidence type="ECO:0000256" key="1">
    <source>
        <dbReference type="ARBA" id="ARBA00001946"/>
    </source>
</evidence>
<reference evidence="16 18" key="3">
    <citation type="submission" date="2018-07" db="EMBL/GenBank/DDBJ databases">
        <title>Genomic and Epidemiologic Investigation of an Indolent Hospital Outbreak.</title>
        <authorList>
            <person name="Johnson R.C."/>
            <person name="Deming C."/>
            <person name="Conlan S."/>
            <person name="Zellmer C.J."/>
            <person name="Michelin A.V."/>
            <person name="Lee-Lin S."/>
            <person name="Thomas P.J."/>
            <person name="Park M."/>
            <person name="Weingarten R.A."/>
            <person name="Less J."/>
            <person name="Dekker J.P."/>
            <person name="Frank K.M."/>
            <person name="Musser K.A."/>
            <person name="Mcquiston J.R."/>
            <person name="Henderson D.K."/>
            <person name="Lau A.F."/>
            <person name="Palmore T.N."/>
            <person name="Segre J.A."/>
        </authorList>
    </citation>
    <scope>NUCLEOTIDE SEQUENCE [LARGE SCALE GENOMIC DNA]</scope>
    <source>
        <strain evidence="16 18">SK-NIH.Env10_0317</strain>
    </source>
</reference>
<comment type="cofactor">
    <cofactor evidence="1">
        <name>Mg(2+)</name>
        <dbReference type="ChEBI" id="CHEBI:18420"/>
    </cofactor>
</comment>
<dbReference type="STRING" id="93064.BRX40_13470"/>
<evidence type="ECO:0000256" key="6">
    <source>
        <dbReference type="ARBA" id="ARBA00022605"/>
    </source>
</evidence>
<dbReference type="SFLD" id="SFLDS00003">
    <property type="entry name" value="Haloacid_Dehalogenase"/>
    <property type="match status" value="1"/>
</dbReference>
<evidence type="ECO:0000256" key="5">
    <source>
        <dbReference type="ARBA" id="ARBA00015196"/>
    </source>
</evidence>
<dbReference type="EC" id="3.1.3.3" evidence="4"/>
<dbReference type="SUPFAM" id="SSF56784">
    <property type="entry name" value="HAD-like"/>
    <property type="match status" value="1"/>
</dbReference>
<dbReference type="NCBIfam" id="TIGR00338">
    <property type="entry name" value="serB"/>
    <property type="match status" value="1"/>
</dbReference>
<evidence type="ECO:0000256" key="7">
    <source>
        <dbReference type="ARBA" id="ARBA00022723"/>
    </source>
</evidence>
<evidence type="ECO:0000256" key="9">
    <source>
        <dbReference type="ARBA" id="ARBA00022842"/>
    </source>
</evidence>
<dbReference type="GO" id="GO:0005737">
    <property type="term" value="C:cytoplasm"/>
    <property type="evidence" value="ECO:0007669"/>
    <property type="project" value="TreeGrafter"/>
</dbReference>
<keyword evidence="9" id="KW-0460">Magnesium</keyword>
<dbReference type="OrthoDB" id="9792539at2"/>
<dbReference type="GO" id="GO:0006564">
    <property type="term" value="P:L-serine biosynthetic process"/>
    <property type="evidence" value="ECO:0007669"/>
    <property type="project" value="UniProtKB-KW"/>
</dbReference>
<comment type="pathway">
    <text evidence="2">Amino-acid biosynthesis; L-serine biosynthesis; L-serine from 3-phospho-D-glycerate: step 3/3.</text>
</comment>
<dbReference type="UniPathway" id="UPA00135">
    <property type="reaction ID" value="UER00198"/>
</dbReference>
<dbReference type="EMBL" id="CP018820">
    <property type="protein sequence ID" value="APR53301.1"/>
    <property type="molecule type" value="Genomic_DNA"/>
</dbReference>
<keyword evidence="10" id="KW-0718">Serine biosynthesis</keyword>
<dbReference type="KEGG" id="skr:BRX40_13470"/>
<evidence type="ECO:0000256" key="13">
    <source>
        <dbReference type="ARBA" id="ARBA00048523"/>
    </source>
</evidence>
<organism evidence="15 17">
    <name type="scientific">Sphingomonas koreensis</name>
    <dbReference type="NCBI Taxonomy" id="93064"/>
    <lineage>
        <taxon>Bacteria</taxon>
        <taxon>Pseudomonadati</taxon>
        <taxon>Pseudomonadota</taxon>
        <taxon>Alphaproteobacteria</taxon>
        <taxon>Sphingomonadales</taxon>
        <taxon>Sphingomonadaceae</taxon>
        <taxon>Sphingomonas</taxon>
    </lineage>
</organism>
<dbReference type="Pfam" id="PF12710">
    <property type="entry name" value="HAD"/>
    <property type="match status" value="1"/>
</dbReference>
<dbReference type="SFLD" id="SFLDF00029">
    <property type="entry name" value="phosphoserine_phosphatase"/>
    <property type="match status" value="1"/>
</dbReference>
<evidence type="ECO:0000256" key="8">
    <source>
        <dbReference type="ARBA" id="ARBA00022801"/>
    </source>
</evidence>
<dbReference type="GeneID" id="44133574"/>